<dbReference type="Proteomes" id="UP000265566">
    <property type="component" value="Chromosome 1"/>
</dbReference>
<accession>A0A396JV69</accession>
<reference evidence="3" key="1">
    <citation type="journal article" date="2018" name="Nat. Plants">
        <title>Whole-genome landscape of Medicago truncatula symbiotic genes.</title>
        <authorList>
            <person name="Pecrix Y."/>
            <person name="Staton S.E."/>
            <person name="Sallet E."/>
            <person name="Lelandais-Briere C."/>
            <person name="Moreau S."/>
            <person name="Carrere S."/>
            <person name="Blein T."/>
            <person name="Jardinaud M.F."/>
            <person name="Latrasse D."/>
            <person name="Zouine M."/>
            <person name="Zahm M."/>
            <person name="Kreplak J."/>
            <person name="Mayjonade B."/>
            <person name="Satge C."/>
            <person name="Perez M."/>
            <person name="Cauet S."/>
            <person name="Marande W."/>
            <person name="Chantry-Darmon C."/>
            <person name="Lopez-Roques C."/>
            <person name="Bouchez O."/>
            <person name="Berard A."/>
            <person name="Debelle F."/>
            <person name="Munos S."/>
            <person name="Bendahmane A."/>
            <person name="Berges H."/>
            <person name="Niebel A."/>
            <person name="Buitink J."/>
            <person name="Frugier F."/>
            <person name="Benhamed M."/>
            <person name="Crespi M."/>
            <person name="Gouzy J."/>
            <person name="Gamas P."/>
        </authorList>
    </citation>
    <scope>NUCLEOTIDE SEQUENCE [LARGE SCALE GENOMIC DNA]</scope>
    <source>
        <strain evidence="3">cv. Jemalong A17</strain>
    </source>
</reference>
<dbReference type="Gramene" id="rna6351">
    <property type="protein sequence ID" value="RHN82209.1"/>
    <property type="gene ID" value="gene6351"/>
</dbReference>
<evidence type="ECO:0000256" key="1">
    <source>
        <dbReference type="SAM" id="MobiDB-lite"/>
    </source>
</evidence>
<sequence length="50" mass="5730">MKLIKCEEGLRKQKIKEVDVDNKKYKKRSKLAMSGVNGKGHEERDVASLI</sequence>
<evidence type="ECO:0000313" key="3">
    <source>
        <dbReference type="Proteomes" id="UP000265566"/>
    </source>
</evidence>
<name>A0A396JV69_MEDTR</name>
<feature type="compositionally biased region" description="Basic and acidic residues" evidence="1">
    <location>
        <begin position="39"/>
        <end position="50"/>
    </location>
</feature>
<proteinExistence type="predicted"/>
<protein>
    <submittedName>
        <fullName evidence="2">Uncharacterized protein</fullName>
    </submittedName>
</protein>
<evidence type="ECO:0000313" key="2">
    <source>
        <dbReference type="EMBL" id="RHN82209.1"/>
    </source>
</evidence>
<feature type="region of interest" description="Disordered" evidence="1">
    <location>
        <begin position="31"/>
        <end position="50"/>
    </location>
</feature>
<gene>
    <name evidence="2" type="ORF">MtrunA17_Chr1g0207491</name>
</gene>
<comment type="caution">
    <text evidence="2">The sequence shown here is derived from an EMBL/GenBank/DDBJ whole genome shotgun (WGS) entry which is preliminary data.</text>
</comment>
<dbReference type="EMBL" id="PSQE01000001">
    <property type="protein sequence ID" value="RHN82209.1"/>
    <property type="molecule type" value="Genomic_DNA"/>
</dbReference>
<organism evidence="2 3">
    <name type="scientific">Medicago truncatula</name>
    <name type="common">Barrel medic</name>
    <name type="synonym">Medicago tribuloides</name>
    <dbReference type="NCBI Taxonomy" id="3880"/>
    <lineage>
        <taxon>Eukaryota</taxon>
        <taxon>Viridiplantae</taxon>
        <taxon>Streptophyta</taxon>
        <taxon>Embryophyta</taxon>
        <taxon>Tracheophyta</taxon>
        <taxon>Spermatophyta</taxon>
        <taxon>Magnoliopsida</taxon>
        <taxon>eudicotyledons</taxon>
        <taxon>Gunneridae</taxon>
        <taxon>Pentapetalae</taxon>
        <taxon>rosids</taxon>
        <taxon>fabids</taxon>
        <taxon>Fabales</taxon>
        <taxon>Fabaceae</taxon>
        <taxon>Papilionoideae</taxon>
        <taxon>50 kb inversion clade</taxon>
        <taxon>NPAAA clade</taxon>
        <taxon>Hologalegina</taxon>
        <taxon>IRL clade</taxon>
        <taxon>Trifolieae</taxon>
        <taxon>Medicago</taxon>
    </lineage>
</organism>
<dbReference type="AlphaFoldDB" id="A0A396JV69"/>